<keyword evidence="8" id="KW-0503">Monooxygenase</keyword>
<accession>A0A379LM05</accession>
<proteinExistence type="inferred from homology"/>
<evidence type="ECO:0000256" key="5">
    <source>
        <dbReference type="ARBA" id="ARBA00022827"/>
    </source>
</evidence>
<keyword evidence="4" id="KW-0285">Flavoprotein</keyword>
<comment type="cofactor">
    <cofactor evidence="1">
        <name>FAD</name>
        <dbReference type="ChEBI" id="CHEBI:57692"/>
    </cofactor>
</comment>
<keyword evidence="6" id="KW-0521">NADP</keyword>
<name>A0A379LM05_9GAMM</name>
<dbReference type="GO" id="GO:0047091">
    <property type="term" value="F:L-lysine 6-monooxygenase (NADPH) activity"/>
    <property type="evidence" value="ECO:0007669"/>
    <property type="project" value="UniProtKB-EC"/>
</dbReference>
<dbReference type="SUPFAM" id="SSF51905">
    <property type="entry name" value="FAD/NAD(P)-binding domain"/>
    <property type="match status" value="1"/>
</dbReference>
<dbReference type="InterPro" id="IPR036188">
    <property type="entry name" value="FAD/NAD-bd_sf"/>
</dbReference>
<organism evidence="8 9">
    <name type="scientific">Psychrobacter phenylpyruvicus</name>
    <dbReference type="NCBI Taxonomy" id="29432"/>
    <lineage>
        <taxon>Bacteria</taxon>
        <taxon>Pseudomonadati</taxon>
        <taxon>Pseudomonadota</taxon>
        <taxon>Gammaproteobacteria</taxon>
        <taxon>Moraxellales</taxon>
        <taxon>Moraxellaceae</taxon>
        <taxon>Psychrobacter</taxon>
    </lineage>
</organism>
<comment type="pathway">
    <text evidence="2">Siderophore biosynthesis.</text>
</comment>
<evidence type="ECO:0000313" key="9">
    <source>
        <dbReference type="Proteomes" id="UP000254123"/>
    </source>
</evidence>
<evidence type="ECO:0000256" key="3">
    <source>
        <dbReference type="ARBA" id="ARBA00007588"/>
    </source>
</evidence>
<evidence type="ECO:0000256" key="6">
    <source>
        <dbReference type="ARBA" id="ARBA00022857"/>
    </source>
</evidence>
<dbReference type="Gene3D" id="3.50.50.60">
    <property type="entry name" value="FAD/NAD(P)-binding domain"/>
    <property type="match status" value="1"/>
</dbReference>
<dbReference type="RefSeq" id="WP_037031863.1">
    <property type="nucleotide sequence ID" value="NZ_CAJHAQ010000001.1"/>
</dbReference>
<dbReference type="EC" id="1.14.13.59" evidence="8"/>
<evidence type="ECO:0000256" key="4">
    <source>
        <dbReference type="ARBA" id="ARBA00022630"/>
    </source>
</evidence>
<protein>
    <submittedName>
        <fullName evidence="8">L-lysine 6-monooxygenase</fullName>
        <ecNumber evidence="8">1.14.13.59</ecNumber>
    </submittedName>
</protein>
<dbReference type="Pfam" id="PF13434">
    <property type="entry name" value="Lys_Orn_oxgnase"/>
    <property type="match status" value="1"/>
</dbReference>
<dbReference type="Proteomes" id="UP000254123">
    <property type="component" value="Unassembled WGS sequence"/>
</dbReference>
<evidence type="ECO:0000256" key="7">
    <source>
        <dbReference type="ARBA" id="ARBA00023002"/>
    </source>
</evidence>
<gene>
    <name evidence="8" type="primary">iucD</name>
    <name evidence="8" type="ORF">NCTC10526_01158</name>
</gene>
<dbReference type="PANTHER" id="PTHR42802:SF1">
    <property type="entry name" value="L-ORNITHINE N(5)-MONOOXYGENASE"/>
    <property type="match status" value="1"/>
</dbReference>
<keyword evidence="7 8" id="KW-0560">Oxidoreductase</keyword>
<reference evidence="8 9" key="1">
    <citation type="submission" date="2018-06" db="EMBL/GenBank/DDBJ databases">
        <authorList>
            <consortium name="Pathogen Informatics"/>
            <person name="Doyle S."/>
        </authorList>
    </citation>
    <scope>NUCLEOTIDE SEQUENCE [LARGE SCALE GENOMIC DNA]</scope>
    <source>
        <strain evidence="8 9">NCTC10526</strain>
    </source>
</reference>
<dbReference type="STRING" id="1123034.GCA_000685805_01270"/>
<comment type="similarity">
    <text evidence="3">Belongs to the lysine N(6)-hydroxylase/L-ornithine N(5)-oxygenase family.</text>
</comment>
<keyword evidence="9" id="KW-1185">Reference proteome</keyword>
<sequence length="472" mass="54115">MLDLIGIGIGPFNLCLAALIDKQPTLSSKFFEKKPNFDWHKGMILPHTTLQVPFMADLVTLIDPTSRYSFLNYLHHHHRLLKFYFLEDFKIFRQEYNDYCQWVAGQLDSLVFDTEVVDVALMEEQAGYVVRVNEQGEIKTYHAKNIVIGTGTQPTLPAVLQSLADKAPHRCMHTADFANLFNYEQIKQSDTPPKVLVLGSGQSSAEVYRALFDQQLDPYGQPKFQLDWFTRSAGFFPMEYSPLGLEHFSPAYTDYFYHLPDSTKYSLLKKQDLLYKGMGFSTIRDIYSRLYERSIANQPTHSNLLAHCEVIDAKAVNDDSDKNNHDLKLQLTVKQREQQRQFTAQYDCVIAGTGYRHGLPRCFDSLLPYIEHNEFDQPKINLNYTLEFKDDRVPKLQRQTPQDAHKNRVVGQVFVQNQEIHSHGVGAPDLGLGAYRAGYIINQLQGEQVYDTKALSVFQDFGISDCRPSLSD</sequence>
<evidence type="ECO:0000256" key="1">
    <source>
        <dbReference type="ARBA" id="ARBA00001974"/>
    </source>
</evidence>
<evidence type="ECO:0000256" key="2">
    <source>
        <dbReference type="ARBA" id="ARBA00004924"/>
    </source>
</evidence>
<keyword evidence="5" id="KW-0274">FAD</keyword>
<dbReference type="EMBL" id="UGVC01000001">
    <property type="protein sequence ID" value="SUD90812.1"/>
    <property type="molecule type" value="Genomic_DNA"/>
</dbReference>
<evidence type="ECO:0000313" key="8">
    <source>
        <dbReference type="EMBL" id="SUD90812.1"/>
    </source>
</evidence>
<dbReference type="AlphaFoldDB" id="A0A379LM05"/>
<dbReference type="InterPro" id="IPR025700">
    <property type="entry name" value="Lys/Orn_oxygenase"/>
</dbReference>
<dbReference type="PANTHER" id="PTHR42802">
    <property type="entry name" value="MONOOXYGENASE"/>
    <property type="match status" value="1"/>
</dbReference>